<accession>A0ABD5XXL9</accession>
<comment type="caution">
    <text evidence="2">The sequence shown here is derived from an EMBL/GenBank/DDBJ whole genome shotgun (WGS) entry which is preliminary data.</text>
</comment>
<name>A0ABD5XXL9_9EURY</name>
<dbReference type="RefSeq" id="WP_274324355.1">
    <property type="nucleotide sequence ID" value="NZ_CP118158.1"/>
</dbReference>
<dbReference type="GeneID" id="78818983"/>
<dbReference type="EMBL" id="JBHTAS010000001">
    <property type="protein sequence ID" value="MFC7138741.1"/>
    <property type="molecule type" value="Genomic_DNA"/>
</dbReference>
<dbReference type="Gene3D" id="1.10.10.10">
    <property type="entry name" value="Winged helix-like DNA-binding domain superfamily/Winged helix DNA-binding domain"/>
    <property type="match status" value="1"/>
</dbReference>
<feature type="compositionally biased region" description="Basic and acidic residues" evidence="1">
    <location>
        <begin position="154"/>
        <end position="164"/>
    </location>
</feature>
<dbReference type="AlphaFoldDB" id="A0ABD5XXL9"/>
<sequence>MADEPSPNGPPAFDDVFSGGDVEQRVYGTLLQTREPTAASAIADRVDCDPKTARKYLEWFADLGIATRHEGRPTTYERNDAYFEWRRIDRLAADHSIDELRSRVSELAARIAKYEEVYDAASPADVDAVAAAESSDDRTIDDVYSDLADWETARTERERHERARQQLAGTEGEPVPG</sequence>
<dbReference type="InterPro" id="IPR036388">
    <property type="entry name" value="WH-like_DNA-bd_sf"/>
</dbReference>
<gene>
    <name evidence="2" type="ORF">ACFQMA_02680</name>
</gene>
<dbReference type="InterPro" id="IPR055766">
    <property type="entry name" value="DUF7342"/>
</dbReference>
<protein>
    <submittedName>
        <fullName evidence="2">Sugar-specific transcriptional regulator TrmB</fullName>
    </submittedName>
</protein>
<evidence type="ECO:0000313" key="3">
    <source>
        <dbReference type="Proteomes" id="UP001596432"/>
    </source>
</evidence>
<evidence type="ECO:0000256" key="1">
    <source>
        <dbReference type="SAM" id="MobiDB-lite"/>
    </source>
</evidence>
<evidence type="ECO:0000313" key="2">
    <source>
        <dbReference type="EMBL" id="MFC7138741.1"/>
    </source>
</evidence>
<organism evidence="2 3">
    <name type="scientific">Halosimplex aquaticum</name>
    <dbReference type="NCBI Taxonomy" id="3026162"/>
    <lineage>
        <taxon>Archaea</taxon>
        <taxon>Methanobacteriati</taxon>
        <taxon>Methanobacteriota</taxon>
        <taxon>Stenosarchaea group</taxon>
        <taxon>Halobacteria</taxon>
        <taxon>Halobacteriales</taxon>
        <taxon>Haloarculaceae</taxon>
        <taxon>Halosimplex</taxon>
    </lineage>
</organism>
<reference evidence="2 3" key="1">
    <citation type="journal article" date="2019" name="Int. J. Syst. Evol. Microbiol.">
        <title>The Global Catalogue of Microorganisms (GCM) 10K type strain sequencing project: providing services to taxonomists for standard genome sequencing and annotation.</title>
        <authorList>
            <consortium name="The Broad Institute Genomics Platform"/>
            <consortium name="The Broad Institute Genome Sequencing Center for Infectious Disease"/>
            <person name="Wu L."/>
            <person name="Ma J."/>
        </authorList>
    </citation>
    <scope>NUCLEOTIDE SEQUENCE [LARGE SCALE GENOMIC DNA]</scope>
    <source>
        <strain evidence="2 3">XZYJT29</strain>
    </source>
</reference>
<dbReference type="Proteomes" id="UP001596432">
    <property type="component" value="Unassembled WGS sequence"/>
</dbReference>
<feature type="region of interest" description="Disordered" evidence="1">
    <location>
        <begin position="154"/>
        <end position="177"/>
    </location>
</feature>
<proteinExistence type="predicted"/>
<dbReference type="Pfam" id="PF24033">
    <property type="entry name" value="DUF7342"/>
    <property type="match status" value="1"/>
</dbReference>
<keyword evidence="3" id="KW-1185">Reference proteome</keyword>